<keyword evidence="22" id="KW-1185">Reference proteome</keyword>
<evidence type="ECO:0000256" key="9">
    <source>
        <dbReference type="ARBA" id="ARBA00023065"/>
    </source>
</evidence>
<organism evidence="21 22">
    <name type="scientific">Phrynocephalus forsythii</name>
    <dbReference type="NCBI Taxonomy" id="171643"/>
    <lineage>
        <taxon>Eukaryota</taxon>
        <taxon>Metazoa</taxon>
        <taxon>Chordata</taxon>
        <taxon>Craniata</taxon>
        <taxon>Vertebrata</taxon>
        <taxon>Euteleostomi</taxon>
        <taxon>Lepidosauria</taxon>
        <taxon>Squamata</taxon>
        <taxon>Bifurcata</taxon>
        <taxon>Unidentata</taxon>
        <taxon>Episquamata</taxon>
        <taxon>Toxicofera</taxon>
        <taxon>Iguania</taxon>
        <taxon>Acrodonta</taxon>
        <taxon>Agamidae</taxon>
        <taxon>Agaminae</taxon>
        <taxon>Phrynocephalus</taxon>
    </lineage>
</organism>
<feature type="transmembrane region" description="Helical" evidence="20">
    <location>
        <begin position="401"/>
        <end position="422"/>
    </location>
</feature>
<dbReference type="AlphaFoldDB" id="A0A9Q0XTW3"/>
<evidence type="ECO:0000256" key="2">
    <source>
        <dbReference type="ARBA" id="ARBA00005808"/>
    </source>
</evidence>
<dbReference type="GO" id="GO:0031982">
    <property type="term" value="C:vesicle"/>
    <property type="evidence" value="ECO:0007669"/>
    <property type="project" value="TreeGrafter"/>
</dbReference>
<keyword evidence="5" id="KW-1003">Cell membrane</keyword>
<comment type="caution">
    <text evidence="21">The sequence shown here is derived from an EMBL/GenBank/DDBJ whole genome shotgun (WGS) entry which is preliminary data.</text>
</comment>
<feature type="transmembrane region" description="Helical" evidence="20">
    <location>
        <begin position="138"/>
        <end position="164"/>
    </location>
</feature>
<dbReference type="PANTHER" id="PTHR10010:SF23">
    <property type="entry name" value="SODIUM-DEPENDENT PHOSPHATE TRANSPORT PROTEIN 2B"/>
    <property type="match status" value="1"/>
</dbReference>
<evidence type="ECO:0000313" key="21">
    <source>
        <dbReference type="EMBL" id="KAJ7327048.1"/>
    </source>
</evidence>
<feature type="transmembrane region" description="Helical" evidence="20">
    <location>
        <begin position="216"/>
        <end position="236"/>
    </location>
</feature>
<reference evidence="21" key="1">
    <citation type="journal article" date="2023" name="DNA Res.">
        <title>Chromosome-level genome assembly of Phrynocephalus forsythii using third-generation DNA sequencing and Hi-C analysis.</title>
        <authorList>
            <person name="Qi Y."/>
            <person name="Zhao W."/>
            <person name="Zhao Y."/>
            <person name="Niu C."/>
            <person name="Cao S."/>
            <person name="Zhang Y."/>
        </authorList>
    </citation>
    <scope>NUCLEOTIDE SEQUENCE</scope>
    <source>
        <tissue evidence="21">Muscle</tissue>
    </source>
</reference>
<dbReference type="InterPro" id="IPR003841">
    <property type="entry name" value="Na/Pi_transpt"/>
</dbReference>
<evidence type="ECO:0000256" key="5">
    <source>
        <dbReference type="ARBA" id="ARBA00022475"/>
    </source>
</evidence>
<dbReference type="Pfam" id="PF02690">
    <property type="entry name" value="Na_Pi_cotrans"/>
    <property type="match status" value="2"/>
</dbReference>
<feature type="region of interest" description="Disordered" evidence="19">
    <location>
        <begin position="649"/>
        <end position="671"/>
    </location>
</feature>
<feature type="transmembrane region" description="Helical" evidence="20">
    <location>
        <begin position="356"/>
        <end position="381"/>
    </location>
</feature>
<evidence type="ECO:0000256" key="15">
    <source>
        <dbReference type="ARBA" id="ARBA00029768"/>
    </source>
</evidence>
<dbReference type="NCBIfam" id="TIGR01013">
    <property type="entry name" value="2a58"/>
    <property type="match status" value="1"/>
</dbReference>
<evidence type="ECO:0000256" key="11">
    <source>
        <dbReference type="ARBA" id="ARBA00023157"/>
    </source>
</evidence>
<evidence type="ECO:0000256" key="17">
    <source>
        <dbReference type="ARBA" id="ARBA00034042"/>
    </source>
</evidence>
<dbReference type="OrthoDB" id="76259at2759"/>
<feature type="transmembrane region" description="Helical" evidence="20">
    <location>
        <begin position="519"/>
        <end position="542"/>
    </location>
</feature>
<proteinExistence type="inferred from homology"/>
<dbReference type="PANTHER" id="PTHR10010">
    <property type="entry name" value="SOLUTE CARRIER FAMILY 34 SODIUM PHOSPHATE , MEMBER 2-RELATED"/>
    <property type="match status" value="1"/>
</dbReference>
<evidence type="ECO:0000256" key="20">
    <source>
        <dbReference type="SAM" id="Phobius"/>
    </source>
</evidence>
<feature type="transmembrane region" description="Helical" evidence="20">
    <location>
        <begin position="548"/>
        <end position="569"/>
    </location>
</feature>
<dbReference type="GO" id="GO:0016324">
    <property type="term" value="C:apical plasma membrane"/>
    <property type="evidence" value="ECO:0007669"/>
    <property type="project" value="UniProtKB-SubCell"/>
</dbReference>
<protein>
    <recommendedName>
        <fullName evidence="3">Sodium-dependent phosphate transport protein 2B</fullName>
    </recommendedName>
    <alternativeName>
        <fullName evidence="16">Na(+)-dependent phosphate cotransporter 2B</fullName>
    </alternativeName>
    <alternativeName>
        <fullName evidence="14">Sodium/phosphate cotransporter 2B</fullName>
    </alternativeName>
    <alternativeName>
        <fullName evidence="15">Solute carrier family 34 member 2</fullName>
    </alternativeName>
</protein>
<evidence type="ECO:0000256" key="3">
    <source>
        <dbReference type="ARBA" id="ARBA00020024"/>
    </source>
</evidence>
<evidence type="ECO:0000256" key="4">
    <source>
        <dbReference type="ARBA" id="ARBA00022448"/>
    </source>
</evidence>
<name>A0A9Q0XTW3_9SAUR</name>
<dbReference type="GO" id="GO:0005903">
    <property type="term" value="C:brush border"/>
    <property type="evidence" value="ECO:0007669"/>
    <property type="project" value="TreeGrafter"/>
</dbReference>
<keyword evidence="11" id="KW-1015">Disulfide bond</keyword>
<evidence type="ECO:0000256" key="12">
    <source>
        <dbReference type="ARBA" id="ARBA00023180"/>
    </source>
</evidence>
<keyword evidence="4" id="KW-0813">Transport</keyword>
<evidence type="ECO:0000256" key="19">
    <source>
        <dbReference type="SAM" id="MobiDB-lite"/>
    </source>
</evidence>
<keyword evidence="12" id="KW-0325">Glycoprotein</keyword>
<accession>A0A9Q0XTW3</accession>
<keyword evidence="13" id="KW-0739">Sodium transport</keyword>
<evidence type="ECO:0000256" key="1">
    <source>
        <dbReference type="ARBA" id="ARBA00004424"/>
    </source>
</evidence>
<comment type="function">
    <text evidence="18">Involved in actively transporting phosphate into cells via Na(+) cotransport.</text>
</comment>
<evidence type="ECO:0000256" key="8">
    <source>
        <dbReference type="ARBA" id="ARBA00022989"/>
    </source>
</evidence>
<comment type="subcellular location">
    <subcellularLocation>
        <location evidence="1">Apical cell membrane</location>
        <topology evidence="1">Multi-pass membrane protein</topology>
    </subcellularLocation>
</comment>
<keyword evidence="10 20" id="KW-0472">Membrane</keyword>
<evidence type="ECO:0000256" key="16">
    <source>
        <dbReference type="ARBA" id="ARBA00031843"/>
    </source>
</evidence>
<evidence type="ECO:0000256" key="6">
    <source>
        <dbReference type="ARBA" id="ARBA00022692"/>
    </source>
</evidence>
<evidence type="ECO:0000256" key="10">
    <source>
        <dbReference type="ARBA" id="ARBA00023136"/>
    </source>
</evidence>
<keyword evidence="7" id="KW-0769">Symport</keyword>
<evidence type="ECO:0000256" key="7">
    <source>
        <dbReference type="ARBA" id="ARBA00022847"/>
    </source>
</evidence>
<keyword evidence="6 20" id="KW-0812">Transmembrane</keyword>
<dbReference type="Proteomes" id="UP001142489">
    <property type="component" value="Unassembled WGS sequence"/>
</dbReference>
<comment type="similarity">
    <text evidence="2">Belongs to the SLC34A transporter family.</text>
</comment>
<comment type="catalytic activity">
    <reaction evidence="17">
        <text>3 Na(+)(out) + phosphate(out) = 3 Na(+)(in) + phosphate(in)</text>
        <dbReference type="Rhea" id="RHEA:71255"/>
        <dbReference type="ChEBI" id="CHEBI:29101"/>
        <dbReference type="ChEBI" id="CHEBI:43474"/>
    </reaction>
    <physiologicalReaction direction="left-to-right" evidence="17">
        <dbReference type="Rhea" id="RHEA:71256"/>
    </physiologicalReaction>
</comment>
<dbReference type="GO" id="GO:0005436">
    <property type="term" value="F:sodium:phosphate symporter activity"/>
    <property type="evidence" value="ECO:0007669"/>
    <property type="project" value="InterPro"/>
</dbReference>
<dbReference type="EMBL" id="JAPFRF010000007">
    <property type="protein sequence ID" value="KAJ7327048.1"/>
    <property type="molecule type" value="Genomic_DNA"/>
</dbReference>
<feature type="transmembrane region" description="Helical" evidence="20">
    <location>
        <begin position="477"/>
        <end position="499"/>
    </location>
</feature>
<feature type="transmembrane region" description="Helical" evidence="20">
    <location>
        <begin position="429"/>
        <end position="449"/>
    </location>
</feature>
<evidence type="ECO:0000256" key="18">
    <source>
        <dbReference type="ARBA" id="ARBA00034091"/>
    </source>
</evidence>
<dbReference type="GO" id="GO:0030643">
    <property type="term" value="P:intracellular phosphate ion homeostasis"/>
    <property type="evidence" value="ECO:0007669"/>
    <property type="project" value="TreeGrafter"/>
</dbReference>
<keyword evidence="9" id="KW-0406">Ion transport</keyword>
<feature type="transmembrane region" description="Helical" evidence="20">
    <location>
        <begin position="92"/>
        <end position="118"/>
    </location>
</feature>
<feature type="transmembrane region" description="Helical" evidence="20">
    <location>
        <begin position="176"/>
        <end position="196"/>
    </location>
</feature>
<dbReference type="NCBIfam" id="NF037997">
    <property type="entry name" value="Na_Pi_symport"/>
    <property type="match status" value="1"/>
</dbReference>
<sequence length="671" mass="73299">MAPWPELEDTNTAKYTEQQNHIMSENKVQNLKGEGISLKDQLDLLPGYSTIALTTHPEEENDPWSMPVLQNNGVKWSDLDGKGKILSVLKGIVKLILLLGLLYLFVCSLDVLSSAFQLVGGKAAGDIFKDGSVLSNPVAGLVIGVLVTVMVQSSSTSSSIIVSMVSSSLITVQHGIPIIMGANIGTSVTNTIVALMQAGDRNEFRRAFAGATVHDFFNWLSVFVLLPIEVATGYLFHLTEAIVKSFHLQSGEDAPELLKVITDPFTKLIIQLDKSVINGIATGDESVRNKSLIKIWCKTELNVTALNTTVPTFENCTSSDLCWTFGNITWTTKNVSSTEYIGKCQHIFSGTNLPDLAVGLILLAFSLLVLCTCLILIVKLLNSVLKGQVASVIKKTLNTDFPFPFTWLTGYLAMLVGAGMTFIVQSSSVFTSAITPLVGIGIISIERAYPLTLGSNIGTTTTAILAALASPGSTLKYSLQIALCHFFFNISGIILWYPIPFMRLPIRLSKNLGNITANYRWFAIFYLLLCFVLVPLVVFGLSVAGWQYLVGIAVPILVLLVVVVIINLLQNKRPHWLPQKLQNWDFLPIWMHSLQPWDTIITSASSACGKRCCCCCKCCRRESDEQMAKGNPAKAVKFHENPVSLADEENGLSKTPQTNRAKQTGFITTPL</sequence>
<keyword evidence="13" id="KW-0915">Sodium</keyword>
<dbReference type="GO" id="GO:0044341">
    <property type="term" value="P:sodium-dependent phosphate transport"/>
    <property type="evidence" value="ECO:0007669"/>
    <property type="project" value="InterPro"/>
</dbReference>
<evidence type="ECO:0000256" key="13">
    <source>
        <dbReference type="ARBA" id="ARBA00023201"/>
    </source>
</evidence>
<evidence type="ECO:0000256" key="14">
    <source>
        <dbReference type="ARBA" id="ARBA00029612"/>
    </source>
</evidence>
<keyword evidence="8 20" id="KW-1133">Transmembrane helix</keyword>
<gene>
    <name evidence="21" type="ORF">JRQ81_016807</name>
</gene>
<feature type="compositionally biased region" description="Polar residues" evidence="19">
    <location>
        <begin position="652"/>
        <end position="671"/>
    </location>
</feature>
<evidence type="ECO:0000313" key="22">
    <source>
        <dbReference type="Proteomes" id="UP001142489"/>
    </source>
</evidence>